<dbReference type="STRING" id="765911.Thivi_3533"/>
<dbReference type="OrthoDB" id="7018784at2"/>
<dbReference type="KEGG" id="tvi:Thivi_3533"/>
<gene>
    <name evidence="1" type="ordered locus">Thivi_3533</name>
</gene>
<reference evidence="1 2" key="1">
    <citation type="submission" date="2012-06" db="EMBL/GenBank/DDBJ databases">
        <title>Complete sequence of Thiocystis violascens DSM 198.</title>
        <authorList>
            <consortium name="US DOE Joint Genome Institute"/>
            <person name="Lucas S."/>
            <person name="Han J."/>
            <person name="Lapidus A."/>
            <person name="Cheng J.-F."/>
            <person name="Goodwin L."/>
            <person name="Pitluck S."/>
            <person name="Peters L."/>
            <person name="Ovchinnikova G."/>
            <person name="Teshima H."/>
            <person name="Detter J.C."/>
            <person name="Han C."/>
            <person name="Tapia R."/>
            <person name="Land M."/>
            <person name="Hauser L."/>
            <person name="Kyrpides N."/>
            <person name="Ivanova N."/>
            <person name="Pagani I."/>
            <person name="Vogl K."/>
            <person name="Liu Z."/>
            <person name="Frigaard N.-U."/>
            <person name="Bryant D."/>
            <person name="Woyke T."/>
        </authorList>
    </citation>
    <scope>NUCLEOTIDE SEQUENCE [LARGE SCALE GENOMIC DNA]</scope>
    <source>
        <strain evidence="2">ATCC 17096 / DSM 198 / 6111</strain>
    </source>
</reference>
<protein>
    <submittedName>
        <fullName evidence="1">Uncharacterized protein</fullName>
    </submittedName>
</protein>
<name>I3YEI2_THIV6</name>
<organism evidence="1 2">
    <name type="scientific">Thiocystis violascens (strain ATCC 17096 / DSM 198 / 6111)</name>
    <name type="common">Chromatium violascens</name>
    <dbReference type="NCBI Taxonomy" id="765911"/>
    <lineage>
        <taxon>Bacteria</taxon>
        <taxon>Pseudomonadati</taxon>
        <taxon>Pseudomonadota</taxon>
        <taxon>Gammaproteobacteria</taxon>
        <taxon>Chromatiales</taxon>
        <taxon>Chromatiaceae</taxon>
        <taxon>Thiocystis</taxon>
    </lineage>
</organism>
<accession>I3YEI2</accession>
<dbReference type="HOGENOM" id="CLU_1354093_0_0_6"/>
<dbReference type="EMBL" id="CP003154">
    <property type="protein sequence ID" value="AFL75400.1"/>
    <property type="molecule type" value="Genomic_DNA"/>
</dbReference>
<dbReference type="AlphaFoldDB" id="I3YEI2"/>
<proteinExistence type="predicted"/>
<sequence length="202" mass="20897">MLDLKRGDSWQVRFYAYADAAGVRHVVEAPLGAAVPSGVAVDLTGCAARLQIRARAGVLAYAASLAADLALDEAPETGFVYLAAPASRTGDVIPGRYLTDLELAFPDGAVLSSATYPVTIQPDVTYTATGEPTDLEGAGLAIPSAATLEDGRLLVTAGGAWVDRPPPAGTGDMQALIYDPAGRGTDIFRVENLDGDIDCGEF</sequence>
<evidence type="ECO:0000313" key="2">
    <source>
        <dbReference type="Proteomes" id="UP000006062"/>
    </source>
</evidence>
<evidence type="ECO:0000313" key="1">
    <source>
        <dbReference type="EMBL" id="AFL75400.1"/>
    </source>
</evidence>
<keyword evidence="2" id="KW-1185">Reference proteome</keyword>
<dbReference type="RefSeq" id="WP_014779799.1">
    <property type="nucleotide sequence ID" value="NC_018012.1"/>
</dbReference>
<dbReference type="Proteomes" id="UP000006062">
    <property type="component" value="Chromosome"/>
</dbReference>